<dbReference type="EMBL" id="JH712331">
    <property type="protein sequence ID" value="EJD74335.1"/>
    <property type="molecule type" value="Genomic_DNA"/>
</dbReference>
<dbReference type="EMBL" id="JH712331">
    <property type="protein sequence ID" value="EFO16363.2"/>
    <property type="molecule type" value="Genomic_DNA"/>
</dbReference>
<dbReference type="KEGG" id="loa:LOAG_12143"/>
<protein>
    <submittedName>
        <fullName evidence="1">Uncharacterized protein</fullName>
    </submittedName>
</protein>
<dbReference type="GeneID" id="31251354"/>
<gene>
    <name evidence="1" type="ORF">LOAG_12143</name>
</gene>
<proteinExistence type="predicted"/>
<dbReference type="CTD" id="31251354"/>
<organism evidence="1">
    <name type="scientific">Loa loa</name>
    <name type="common">Eye worm</name>
    <name type="synonym">Filaria loa</name>
    <dbReference type="NCBI Taxonomy" id="7209"/>
    <lineage>
        <taxon>Eukaryota</taxon>
        <taxon>Metazoa</taxon>
        <taxon>Ecdysozoa</taxon>
        <taxon>Nematoda</taxon>
        <taxon>Chromadorea</taxon>
        <taxon>Rhabditida</taxon>
        <taxon>Spirurina</taxon>
        <taxon>Spiruromorpha</taxon>
        <taxon>Filarioidea</taxon>
        <taxon>Onchocercidae</taxon>
        <taxon>Loa</taxon>
    </lineage>
</organism>
<accession>A0A1S0TLR7</accession>
<dbReference type="AlphaFoldDB" id="A0A1S0TLR7"/>
<dbReference type="InParanoid" id="A0A1S0TLR7"/>
<sequence>MPNPRSFGHVDRKGNGRCQVKQMVSEIKLCGVYGLFSEYGGKYTEAIINPWRKPSSISRKKEFKLNFRKRHGNDKFSFRPKQTVQQGIIVTQQDVYYELFANLRFMNVLLSCRRCRWVTTVVILTELPCKYLVF</sequence>
<dbReference type="RefSeq" id="XP_020305260.1">
    <property type="nucleotide sequence ID" value="XM_020448489.1"/>
</dbReference>
<name>A0A1S0TLR7_LOALO</name>
<dbReference type="RefSeq" id="XP_020301370.1">
    <property type="nucleotide sequence ID" value="XM_020448488.1"/>
</dbReference>
<evidence type="ECO:0000313" key="1">
    <source>
        <dbReference type="EMBL" id="EFO16363.2"/>
    </source>
</evidence>
<reference evidence="1" key="1">
    <citation type="submission" date="2012-04" db="EMBL/GenBank/DDBJ databases">
        <title>The Genome Sequence of Loa loa.</title>
        <authorList>
            <consortium name="The Broad Institute Genome Sequencing Platform"/>
            <consortium name="Broad Institute Genome Sequencing Center for Infectious Disease"/>
            <person name="Nutman T.B."/>
            <person name="Fink D.L."/>
            <person name="Russ C."/>
            <person name="Young S."/>
            <person name="Zeng Q."/>
            <person name="Gargeya S."/>
            <person name="Alvarado L."/>
            <person name="Berlin A."/>
            <person name="Chapman S.B."/>
            <person name="Chen Z."/>
            <person name="Freedman E."/>
            <person name="Gellesch M."/>
            <person name="Goldberg J."/>
            <person name="Griggs A."/>
            <person name="Gujja S."/>
            <person name="Heilman E.R."/>
            <person name="Heiman D."/>
            <person name="Howarth C."/>
            <person name="Mehta T."/>
            <person name="Neiman D."/>
            <person name="Pearson M."/>
            <person name="Roberts A."/>
            <person name="Saif S."/>
            <person name="Shea T."/>
            <person name="Shenoy N."/>
            <person name="Sisk P."/>
            <person name="Stolte C."/>
            <person name="Sykes S."/>
            <person name="White J."/>
            <person name="Yandava C."/>
            <person name="Haas B."/>
            <person name="Henn M.R."/>
            <person name="Nusbaum C."/>
            <person name="Birren B."/>
        </authorList>
    </citation>
    <scope>NUCLEOTIDE SEQUENCE [LARGE SCALE GENOMIC DNA]</scope>
</reference>